<organism evidence="2 3">
    <name type="scientific">Rhodococcus chondri</name>
    <dbReference type="NCBI Taxonomy" id="3065941"/>
    <lineage>
        <taxon>Bacteria</taxon>
        <taxon>Bacillati</taxon>
        <taxon>Actinomycetota</taxon>
        <taxon>Actinomycetes</taxon>
        <taxon>Mycobacteriales</taxon>
        <taxon>Nocardiaceae</taxon>
        <taxon>Rhodococcus</taxon>
    </lineage>
</organism>
<keyword evidence="3" id="KW-1185">Reference proteome</keyword>
<accession>A0ABU7JTW7</accession>
<dbReference type="Proteomes" id="UP001331936">
    <property type="component" value="Unassembled WGS sequence"/>
</dbReference>
<dbReference type="EMBL" id="JAUZMZ010000084">
    <property type="protein sequence ID" value="MEE2033458.1"/>
    <property type="molecule type" value="Genomic_DNA"/>
</dbReference>
<proteinExistence type="predicted"/>
<feature type="region of interest" description="Disordered" evidence="1">
    <location>
        <begin position="129"/>
        <end position="150"/>
    </location>
</feature>
<reference evidence="2 3" key="1">
    <citation type="submission" date="2023-08" db="EMBL/GenBank/DDBJ databases">
        <authorList>
            <person name="Girao M."/>
            <person name="Carvalho M.F."/>
        </authorList>
    </citation>
    <scope>NUCLEOTIDE SEQUENCE [LARGE SCALE GENOMIC DNA]</scope>
    <source>
        <strain evidence="2 3">CC-R104</strain>
    </source>
</reference>
<dbReference type="Gene3D" id="3.30.530.20">
    <property type="match status" value="1"/>
</dbReference>
<dbReference type="InterPro" id="IPR023393">
    <property type="entry name" value="START-like_dom_sf"/>
</dbReference>
<name>A0ABU7JTW7_9NOCA</name>
<protein>
    <submittedName>
        <fullName evidence="2">SRPBCC family protein</fullName>
    </submittedName>
</protein>
<evidence type="ECO:0000313" key="2">
    <source>
        <dbReference type="EMBL" id="MEE2033458.1"/>
    </source>
</evidence>
<dbReference type="CDD" id="cd07821">
    <property type="entry name" value="PYR_PYL_RCAR_like"/>
    <property type="match status" value="1"/>
</dbReference>
<evidence type="ECO:0000313" key="3">
    <source>
        <dbReference type="Proteomes" id="UP001331936"/>
    </source>
</evidence>
<dbReference type="InterPro" id="IPR019587">
    <property type="entry name" value="Polyketide_cyclase/dehydratase"/>
</dbReference>
<gene>
    <name evidence="2" type="ORF">Q8814_15255</name>
</gene>
<sequence>MASIHREILIDSTPELVWAALRDVGEVHNRLAPGFVTDTRVQDDIRTVTFADGTVADELIVDLDDRTHRIAYAVVGGSFALRHHHASMQVFPDTDGRSRFVWITDVTPDSFAAPVADMVDQGLRVIRQTLERRPTSAPRRQPQRTSDSSS</sequence>
<dbReference type="Pfam" id="PF10604">
    <property type="entry name" value="Polyketide_cyc2"/>
    <property type="match status" value="1"/>
</dbReference>
<dbReference type="RefSeq" id="WP_330152864.1">
    <property type="nucleotide sequence ID" value="NZ_JAUZMZ010000084.1"/>
</dbReference>
<evidence type="ECO:0000256" key="1">
    <source>
        <dbReference type="SAM" id="MobiDB-lite"/>
    </source>
</evidence>
<dbReference type="SUPFAM" id="SSF55961">
    <property type="entry name" value="Bet v1-like"/>
    <property type="match status" value="1"/>
</dbReference>
<comment type="caution">
    <text evidence="2">The sequence shown here is derived from an EMBL/GenBank/DDBJ whole genome shotgun (WGS) entry which is preliminary data.</text>
</comment>